<reference evidence="1 2" key="1">
    <citation type="submission" date="2015-09" db="EMBL/GenBank/DDBJ databases">
        <authorList>
            <consortium name="Pathogen Informatics"/>
        </authorList>
    </citation>
    <scope>NUCLEOTIDE SEQUENCE [LARGE SCALE GENOMIC DNA]</scope>
    <source>
        <strain evidence="1 2">2789STDY5834855</strain>
    </source>
</reference>
<dbReference type="EMBL" id="CYZV01000042">
    <property type="protein sequence ID" value="CUO71064.1"/>
    <property type="molecule type" value="Genomic_DNA"/>
</dbReference>
<dbReference type="RefSeq" id="WP_055277750.1">
    <property type="nucleotide sequence ID" value="NZ_CYZV01000042.1"/>
</dbReference>
<dbReference type="AlphaFoldDB" id="A0A174H851"/>
<accession>A0A174H851</accession>
<gene>
    <name evidence="1" type="ORF">ERS852470_03136</name>
</gene>
<organism evidence="1 2">
    <name type="scientific">Clostridium disporicum</name>
    <dbReference type="NCBI Taxonomy" id="84024"/>
    <lineage>
        <taxon>Bacteria</taxon>
        <taxon>Bacillati</taxon>
        <taxon>Bacillota</taxon>
        <taxon>Clostridia</taxon>
        <taxon>Eubacteriales</taxon>
        <taxon>Clostridiaceae</taxon>
        <taxon>Clostridium</taxon>
    </lineage>
</organism>
<evidence type="ECO:0008006" key="3">
    <source>
        <dbReference type="Google" id="ProtNLM"/>
    </source>
</evidence>
<dbReference type="OrthoDB" id="2088022at2"/>
<sequence>MPELFTQPIFIDNEGFKLDEAGSLIAGVHIDADKAYSELPDLLQKFINTQNEEVWSEIEKKIDYIYSGIFIMLNYLDEETNFMCKLQEEVKKNKILLFKPNIMSPDCISGYNHGAGSAYSLATKWPMVAAIMRWFHDNGNINYSQMGLIEGCNDLIASICNKTFSSQINKIITNEGILEGRVEGLVDGEIKTFDGGWGFYYVRKYLSSHCSQDESDNPMNGYEESCNGILLAPGEAKNKLMIYDINTLQEVPSRKRIVSVPDGKNFSKITINKIIIGGDPSNPDDIKLYPGSVIINVPVPKMHNNDLITNSIKNLGIALYPMKCAKSEDPLDTNWIYGSPNNKYPNTRAKLPHSPWVMKIDDETHLPIKDKNGKYISFKTAGSSGTQCDLLKALQNQEVFMIHISDNINITNITSSNGNTALPISEGFIWSSLDCVALDTFCANYCFKTLPRIYAKQLQEKYHLKTEFLQEVPFALIHKQNIITKKNVDSPLLRYSLYKDAEIRGIGSQLYHIKGLDLTTKSTLSSYKGHLIQEKNNNWYEFMTKALYYNYLTLLYNLQTTIFSYAKACDSLFNTNLYNELMNMLAENNDGVIDYNEQGRGFETAQLETFAYCLNLLITDEYGSLKSPYIQNISLLKNSNSCWNPNAQNFMKESIFLEKFSLAFKLSQQENQEKDLFYNKMIYGKGYWPSFKTVEYLYNMTYVYGGQSLKSISLSSTYGCLFQYCDIVKNSGNYTKNPSTALSDYFKDLNSGEKPLPFTFFVPHGFGKLNGIKVPNTIETNDPKLIFTAHFKEIW</sequence>
<evidence type="ECO:0000313" key="1">
    <source>
        <dbReference type="EMBL" id="CUO71064.1"/>
    </source>
</evidence>
<dbReference type="Proteomes" id="UP000095558">
    <property type="component" value="Unassembled WGS sequence"/>
</dbReference>
<protein>
    <recommendedName>
        <fullName evidence="3">DUF362 domain-containing protein</fullName>
    </recommendedName>
</protein>
<proteinExistence type="predicted"/>
<name>A0A174H851_9CLOT</name>
<evidence type="ECO:0000313" key="2">
    <source>
        <dbReference type="Proteomes" id="UP000095558"/>
    </source>
</evidence>